<proteinExistence type="predicted"/>
<evidence type="ECO:0000313" key="2">
    <source>
        <dbReference type="Proteomes" id="UP000311919"/>
    </source>
</evidence>
<dbReference type="EMBL" id="SKCS01000041">
    <property type="protein sequence ID" value="TNN19627.1"/>
    <property type="molecule type" value="Genomic_DNA"/>
</dbReference>
<sequence>MDEEHQFFRGSLAPISWAEVRNDHTWTYDALKDPKDSIKKRQETSLSHIYWKLDIVFNATLFSKSQGCKYELRRDAEVAVTRSCPGS</sequence>
<reference evidence="1 2" key="1">
    <citation type="submission" date="2019-03" db="EMBL/GenBank/DDBJ databases">
        <title>An improved genome assembly of the fluke Schistosoma japonicum.</title>
        <authorList>
            <person name="Hu W."/>
            <person name="Luo F."/>
            <person name="Yin M."/>
            <person name="Mo X."/>
            <person name="Sun C."/>
            <person name="Wu Q."/>
            <person name="Zhu B."/>
            <person name="Xiang M."/>
            <person name="Wang J."/>
            <person name="Wang Y."/>
            <person name="Zhang T."/>
            <person name="Xu B."/>
            <person name="Zheng H."/>
            <person name="Feng Z."/>
        </authorList>
    </citation>
    <scope>NUCLEOTIDE SEQUENCE [LARGE SCALE GENOMIC DNA]</scope>
    <source>
        <strain evidence="1">HuSjv2</strain>
        <tissue evidence="1">Worms</tissue>
    </source>
</reference>
<gene>
    <name evidence="1" type="ORF">EWB00_007085</name>
</gene>
<accession>A0A4Z2DT50</accession>
<organism evidence="1 2">
    <name type="scientific">Schistosoma japonicum</name>
    <name type="common">Blood fluke</name>
    <dbReference type="NCBI Taxonomy" id="6182"/>
    <lineage>
        <taxon>Eukaryota</taxon>
        <taxon>Metazoa</taxon>
        <taxon>Spiralia</taxon>
        <taxon>Lophotrochozoa</taxon>
        <taxon>Platyhelminthes</taxon>
        <taxon>Trematoda</taxon>
        <taxon>Digenea</taxon>
        <taxon>Strigeidida</taxon>
        <taxon>Schistosomatoidea</taxon>
        <taxon>Schistosomatidae</taxon>
        <taxon>Schistosoma</taxon>
    </lineage>
</organism>
<evidence type="ECO:0000313" key="1">
    <source>
        <dbReference type="EMBL" id="TNN19627.1"/>
    </source>
</evidence>
<dbReference type="AlphaFoldDB" id="A0A4Z2DT50"/>
<name>A0A4Z2DT50_SCHJA</name>
<keyword evidence="2" id="KW-1185">Reference proteome</keyword>
<dbReference type="Proteomes" id="UP000311919">
    <property type="component" value="Unassembled WGS sequence"/>
</dbReference>
<protein>
    <submittedName>
        <fullName evidence="1">Uncharacterized protein</fullName>
    </submittedName>
</protein>
<comment type="caution">
    <text evidence="1">The sequence shown here is derived from an EMBL/GenBank/DDBJ whole genome shotgun (WGS) entry which is preliminary data.</text>
</comment>